<dbReference type="InterPro" id="IPR035919">
    <property type="entry name" value="EAL_sf"/>
</dbReference>
<dbReference type="PROSITE" id="PS50112">
    <property type="entry name" value="PAS"/>
    <property type="match status" value="1"/>
</dbReference>
<dbReference type="NCBIfam" id="TIGR00254">
    <property type="entry name" value="GGDEF"/>
    <property type="match status" value="1"/>
</dbReference>
<organism evidence="6 7">
    <name type="scientific">Methylomonas lenta</name>
    <dbReference type="NCBI Taxonomy" id="980561"/>
    <lineage>
        <taxon>Bacteria</taxon>
        <taxon>Pseudomonadati</taxon>
        <taxon>Pseudomonadota</taxon>
        <taxon>Gammaproteobacteria</taxon>
        <taxon>Methylococcales</taxon>
        <taxon>Methylococcaceae</taxon>
        <taxon>Methylomonas</taxon>
    </lineage>
</organism>
<dbReference type="STRING" id="980561.A1359_06580"/>
<dbReference type="SUPFAM" id="SSF55073">
    <property type="entry name" value="Nucleotide cyclase"/>
    <property type="match status" value="1"/>
</dbReference>
<dbReference type="InterPro" id="IPR001633">
    <property type="entry name" value="EAL_dom"/>
</dbReference>
<comment type="caution">
    <text evidence="6">The sequence shown here is derived from an EMBL/GenBank/DDBJ whole genome shotgun (WGS) entry which is preliminary data.</text>
</comment>
<dbReference type="Gene3D" id="3.20.20.450">
    <property type="entry name" value="EAL domain"/>
    <property type="match status" value="1"/>
</dbReference>
<dbReference type="SUPFAM" id="SSF141868">
    <property type="entry name" value="EAL domain-like"/>
    <property type="match status" value="1"/>
</dbReference>
<dbReference type="PANTHER" id="PTHR44757">
    <property type="entry name" value="DIGUANYLATE CYCLASE DGCP"/>
    <property type="match status" value="1"/>
</dbReference>
<dbReference type="EMBL" id="LUUI01000090">
    <property type="protein sequence ID" value="OAI17160.1"/>
    <property type="molecule type" value="Genomic_DNA"/>
</dbReference>
<dbReference type="CDD" id="cd01948">
    <property type="entry name" value="EAL"/>
    <property type="match status" value="1"/>
</dbReference>
<dbReference type="Pfam" id="PF00990">
    <property type="entry name" value="GGDEF"/>
    <property type="match status" value="1"/>
</dbReference>
<dbReference type="GO" id="GO:0003824">
    <property type="term" value="F:catalytic activity"/>
    <property type="evidence" value="ECO:0007669"/>
    <property type="project" value="UniProtKB-ARBA"/>
</dbReference>
<dbReference type="InterPro" id="IPR000700">
    <property type="entry name" value="PAS-assoc_C"/>
</dbReference>
<evidence type="ECO:0000259" key="2">
    <source>
        <dbReference type="PROSITE" id="PS50112"/>
    </source>
</evidence>
<sequence>MTDRKHAEEKLQLAASVFTHAREGIMITAADGTIIDVNNTFTSITGYSLDEALGRNPRILSSGGQGKEFYETMWSDLLENGYWYGEVWNRRKNGEVFAEMLTISAVRDAQDIPQHYVALFSDITSIKEHEQQLEHIAHYDVLTSLPNRVLLADRLSQAMAQAQRRSQRLAVTFLDLDGFKAINDNHGHEAGDQLLMTVAARMKQVLREGDTLARLGGDEFVVVLLDLADIEASGPILTRLLTAASQPVYADDLVLQVSASLGVTFYPQAEDVEADQLLRQADQAMYQAKLAGKNCYHEFDAIQDSSIRGHHESLERIRYALSTHEFVLYYQPKVNMHTGIVIGAEALIRWQHPEKGLLSPAEFLPAIEGHPLAIDIGEWVIDTALAQMGLWHTAGFTIPVSVNVGAYQLQQTDFIERLRTLLIAHPNISPGDLELEILETSALEDVIRVSHVIEACRTIGVSFALDDFGTGYSSLTYLKRLPVTLLKIDQSFVRDMLDDPDDLAIIEGVVGLARTFHREVIAEGVETIAHGKMLLKLGCKLAQGYGIARPMPANQLPCWTTTWRADPSWHDVPSVSRNDLPLLFAIVEHRYWIASIEAFLKGELEVLPPQNQHHCRFGIWLDAENLKRQEAPPDLQVIEQLHRQIHTLAGDLLDLKARGQNLAVLDRLGELHDLSDTLLEQLETLVEATH</sequence>
<dbReference type="Gene3D" id="1.20.120.30">
    <property type="entry name" value="Aspartate receptor, ligand-binding domain"/>
    <property type="match status" value="1"/>
</dbReference>
<feature type="domain" description="PAS" evidence="2">
    <location>
        <begin position="7"/>
        <end position="56"/>
    </location>
</feature>
<evidence type="ECO:0000259" key="5">
    <source>
        <dbReference type="PROSITE" id="PS50887"/>
    </source>
</evidence>
<dbReference type="CDD" id="cd00130">
    <property type="entry name" value="PAS"/>
    <property type="match status" value="1"/>
</dbReference>
<reference evidence="6 7" key="1">
    <citation type="submission" date="2016-03" db="EMBL/GenBank/DDBJ databases">
        <authorList>
            <person name="Ploux O."/>
        </authorList>
    </citation>
    <scope>NUCLEOTIDE SEQUENCE [LARGE SCALE GENOMIC DNA]</scope>
    <source>
        <strain evidence="6 7">R-45370</strain>
    </source>
</reference>
<dbReference type="InterPro" id="IPR001610">
    <property type="entry name" value="PAC"/>
</dbReference>
<dbReference type="InterPro" id="IPR035965">
    <property type="entry name" value="PAS-like_dom_sf"/>
</dbReference>
<dbReference type="InterPro" id="IPR029787">
    <property type="entry name" value="Nucleotide_cyclase"/>
</dbReference>
<evidence type="ECO:0000313" key="7">
    <source>
        <dbReference type="Proteomes" id="UP000078476"/>
    </source>
</evidence>
<dbReference type="Pfam" id="PF13682">
    <property type="entry name" value="CZB"/>
    <property type="match status" value="1"/>
</dbReference>
<evidence type="ECO:0000259" key="4">
    <source>
        <dbReference type="PROSITE" id="PS50883"/>
    </source>
</evidence>
<keyword evidence="7" id="KW-1185">Reference proteome</keyword>
<feature type="domain" description="PAC" evidence="3">
    <location>
        <begin position="83"/>
        <end position="135"/>
    </location>
</feature>
<dbReference type="PROSITE" id="PS50113">
    <property type="entry name" value="PAC"/>
    <property type="match status" value="1"/>
</dbReference>
<dbReference type="InterPro" id="IPR000014">
    <property type="entry name" value="PAS"/>
</dbReference>
<evidence type="ECO:0000313" key="6">
    <source>
        <dbReference type="EMBL" id="OAI17160.1"/>
    </source>
</evidence>
<comment type="cofactor">
    <cofactor evidence="1">
        <name>Mg(2+)</name>
        <dbReference type="ChEBI" id="CHEBI:18420"/>
    </cofactor>
</comment>
<name>A0A177NJD5_9GAMM</name>
<feature type="domain" description="GGDEF" evidence="5">
    <location>
        <begin position="167"/>
        <end position="301"/>
    </location>
</feature>
<dbReference type="InterPro" id="IPR052155">
    <property type="entry name" value="Biofilm_reg_signaling"/>
</dbReference>
<dbReference type="Gene3D" id="3.30.450.20">
    <property type="entry name" value="PAS domain"/>
    <property type="match status" value="1"/>
</dbReference>
<evidence type="ECO:0000256" key="1">
    <source>
        <dbReference type="ARBA" id="ARBA00001946"/>
    </source>
</evidence>
<dbReference type="PROSITE" id="PS50883">
    <property type="entry name" value="EAL"/>
    <property type="match status" value="1"/>
</dbReference>
<dbReference type="InterPro" id="IPR000160">
    <property type="entry name" value="GGDEF_dom"/>
</dbReference>
<dbReference type="Pfam" id="PF13426">
    <property type="entry name" value="PAS_9"/>
    <property type="match status" value="1"/>
</dbReference>
<dbReference type="Pfam" id="PF00563">
    <property type="entry name" value="EAL"/>
    <property type="match status" value="1"/>
</dbReference>
<dbReference type="Gene3D" id="3.30.70.270">
    <property type="match status" value="1"/>
</dbReference>
<evidence type="ECO:0000259" key="3">
    <source>
        <dbReference type="PROSITE" id="PS50113"/>
    </source>
</evidence>
<dbReference type="PANTHER" id="PTHR44757:SF2">
    <property type="entry name" value="BIOFILM ARCHITECTURE MAINTENANCE PROTEIN MBAA"/>
    <property type="match status" value="1"/>
</dbReference>
<gene>
    <name evidence="6" type="ORF">A1359_06580</name>
</gene>
<dbReference type="AlphaFoldDB" id="A0A177NJD5"/>
<dbReference type="NCBIfam" id="TIGR00229">
    <property type="entry name" value="sensory_box"/>
    <property type="match status" value="1"/>
</dbReference>
<dbReference type="FunFam" id="3.30.70.270:FF:000001">
    <property type="entry name" value="Diguanylate cyclase domain protein"/>
    <property type="match status" value="1"/>
</dbReference>
<dbReference type="SMART" id="SM00091">
    <property type="entry name" value="PAS"/>
    <property type="match status" value="1"/>
</dbReference>
<dbReference type="SMART" id="SM00267">
    <property type="entry name" value="GGDEF"/>
    <property type="match status" value="1"/>
</dbReference>
<dbReference type="Proteomes" id="UP000078476">
    <property type="component" value="Unassembled WGS sequence"/>
</dbReference>
<accession>A0A177NJD5</accession>
<dbReference type="InterPro" id="IPR043128">
    <property type="entry name" value="Rev_trsase/Diguanyl_cyclase"/>
</dbReference>
<feature type="domain" description="EAL" evidence="4">
    <location>
        <begin position="310"/>
        <end position="564"/>
    </location>
</feature>
<dbReference type="PROSITE" id="PS50887">
    <property type="entry name" value="GGDEF"/>
    <property type="match status" value="1"/>
</dbReference>
<dbReference type="SUPFAM" id="SSF55785">
    <property type="entry name" value="PYP-like sensor domain (PAS domain)"/>
    <property type="match status" value="1"/>
</dbReference>
<dbReference type="CDD" id="cd01949">
    <property type="entry name" value="GGDEF"/>
    <property type="match status" value="1"/>
</dbReference>
<dbReference type="InterPro" id="IPR025991">
    <property type="entry name" value="Chemoreceptor_zinc-bind_dom"/>
</dbReference>
<dbReference type="SMART" id="SM00052">
    <property type="entry name" value="EAL"/>
    <property type="match status" value="1"/>
</dbReference>
<proteinExistence type="predicted"/>
<protein>
    <submittedName>
        <fullName evidence="6">Diguanylate cyclase</fullName>
    </submittedName>
</protein>
<dbReference type="SMART" id="SM00086">
    <property type="entry name" value="PAC"/>
    <property type="match status" value="1"/>
</dbReference>